<sequence>MNDKLWSDLTTNKEKAEFLRSGRAVATGIIAPAIVEEVASVFEFKSKLEFKGSYNERVICSDRQ</sequence>
<dbReference type="AlphaFoldDB" id="A0A6M3JIK2"/>
<gene>
    <name evidence="1" type="ORF">MM415A04315_0005</name>
</gene>
<protein>
    <submittedName>
        <fullName evidence="1">Uncharacterized protein</fullName>
    </submittedName>
</protein>
<reference evidence="1" key="1">
    <citation type="submission" date="2020-03" db="EMBL/GenBank/DDBJ databases">
        <title>The deep terrestrial virosphere.</title>
        <authorList>
            <person name="Holmfeldt K."/>
            <person name="Nilsson E."/>
            <person name="Simone D."/>
            <person name="Lopez-Fernandez M."/>
            <person name="Wu X."/>
            <person name="de Brujin I."/>
            <person name="Lundin D."/>
            <person name="Andersson A."/>
            <person name="Bertilsson S."/>
            <person name="Dopson M."/>
        </authorList>
    </citation>
    <scope>NUCLEOTIDE SEQUENCE</scope>
    <source>
        <strain evidence="1">MM415A04315</strain>
    </source>
</reference>
<organism evidence="1">
    <name type="scientific">viral metagenome</name>
    <dbReference type="NCBI Taxonomy" id="1070528"/>
    <lineage>
        <taxon>unclassified sequences</taxon>
        <taxon>metagenomes</taxon>
        <taxon>organismal metagenomes</taxon>
    </lineage>
</organism>
<dbReference type="EMBL" id="MT141735">
    <property type="protein sequence ID" value="QJA69773.1"/>
    <property type="molecule type" value="Genomic_DNA"/>
</dbReference>
<proteinExistence type="predicted"/>
<accession>A0A6M3JIK2</accession>
<name>A0A6M3JIK2_9ZZZZ</name>
<evidence type="ECO:0000313" key="1">
    <source>
        <dbReference type="EMBL" id="QJA69773.1"/>
    </source>
</evidence>